<proteinExistence type="predicted"/>
<organism evidence="1">
    <name type="scientific">Anguilla anguilla</name>
    <name type="common">European freshwater eel</name>
    <name type="synonym">Muraena anguilla</name>
    <dbReference type="NCBI Taxonomy" id="7936"/>
    <lineage>
        <taxon>Eukaryota</taxon>
        <taxon>Metazoa</taxon>
        <taxon>Chordata</taxon>
        <taxon>Craniata</taxon>
        <taxon>Vertebrata</taxon>
        <taxon>Euteleostomi</taxon>
        <taxon>Actinopterygii</taxon>
        <taxon>Neopterygii</taxon>
        <taxon>Teleostei</taxon>
        <taxon>Anguilliformes</taxon>
        <taxon>Anguillidae</taxon>
        <taxon>Anguilla</taxon>
    </lineage>
</organism>
<reference evidence="1" key="2">
    <citation type="journal article" date="2015" name="Fish Shellfish Immunol.">
        <title>Early steps in the European eel (Anguilla anguilla)-Vibrio vulnificus interaction in the gills: Role of the RtxA13 toxin.</title>
        <authorList>
            <person name="Callol A."/>
            <person name="Pajuelo D."/>
            <person name="Ebbesson L."/>
            <person name="Teles M."/>
            <person name="MacKenzie S."/>
            <person name="Amaro C."/>
        </authorList>
    </citation>
    <scope>NUCLEOTIDE SEQUENCE</scope>
</reference>
<reference evidence="1" key="1">
    <citation type="submission" date="2014-11" db="EMBL/GenBank/DDBJ databases">
        <authorList>
            <person name="Amaro Gonzalez C."/>
        </authorList>
    </citation>
    <scope>NUCLEOTIDE SEQUENCE</scope>
</reference>
<sequence length="22" mass="2523">MLYFTVVIYLCSAKKKITKTTA</sequence>
<accession>A0A0E9PFC8</accession>
<name>A0A0E9PFC8_ANGAN</name>
<dbReference type="AlphaFoldDB" id="A0A0E9PFC8"/>
<protein>
    <submittedName>
        <fullName evidence="1">Uncharacterized protein</fullName>
    </submittedName>
</protein>
<dbReference type="EMBL" id="GBXM01105261">
    <property type="protein sequence ID" value="JAH03316.1"/>
    <property type="molecule type" value="Transcribed_RNA"/>
</dbReference>
<evidence type="ECO:0000313" key="1">
    <source>
        <dbReference type="EMBL" id="JAH03316.1"/>
    </source>
</evidence>